<organism evidence="2 3">
    <name type="scientific">Aquitalea palustris</name>
    <dbReference type="NCBI Taxonomy" id="2480983"/>
    <lineage>
        <taxon>Bacteria</taxon>
        <taxon>Pseudomonadati</taxon>
        <taxon>Pseudomonadota</taxon>
        <taxon>Betaproteobacteria</taxon>
        <taxon>Neisseriales</taxon>
        <taxon>Chromobacteriaceae</taxon>
        <taxon>Aquitalea</taxon>
    </lineage>
</organism>
<gene>
    <name evidence="2" type="ORF">EAY64_09700</name>
</gene>
<dbReference type="EMBL" id="RFAR01000038">
    <property type="protein sequence ID" value="RMC97955.1"/>
    <property type="molecule type" value="Genomic_DNA"/>
</dbReference>
<dbReference type="RefSeq" id="WP_103524574.1">
    <property type="nucleotide sequence ID" value="NZ_JAIZDC010000006.1"/>
</dbReference>
<evidence type="ECO:0000259" key="1">
    <source>
        <dbReference type="Pfam" id="PF12680"/>
    </source>
</evidence>
<comment type="caution">
    <text evidence="2">The sequence shown here is derived from an EMBL/GenBank/DDBJ whole genome shotgun (WGS) entry which is preliminary data.</text>
</comment>
<dbReference type="InterPro" id="IPR037401">
    <property type="entry name" value="SnoaL-like"/>
</dbReference>
<feature type="domain" description="SnoaL-like" evidence="1">
    <location>
        <begin position="34"/>
        <end position="129"/>
    </location>
</feature>
<accession>A0A454JIL7</accession>
<dbReference type="AlphaFoldDB" id="A0A454JIL7"/>
<dbReference type="Proteomes" id="UP000274139">
    <property type="component" value="Unassembled WGS sequence"/>
</dbReference>
<name>A0A454JIL7_9NEIS</name>
<dbReference type="SUPFAM" id="SSF54427">
    <property type="entry name" value="NTF2-like"/>
    <property type="match status" value="1"/>
</dbReference>
<reference evidence="2 3" key="1">
    <citation type="submission" date="2018-10" db="EMBL/GenBank/DDBJ databases">
        <title>Draft genome sequence of Aquitalea MWU14-2217 isolated from a wild cranberry bog in Provincetown, Massachusetts.</title>
        <authorList>
            <person name="Ebadzadsahrai G."/>
            <person name="Soby S."/>
        </authorList>
    </citation>
    <scope>NUCLEOTIDE SEQUENCE [LARGE SCALE GENOMIC DNA]</scope>
    <source>
        <strain evidence="2 3">MWU14-2217</strain>
    </source>
</reference>
<dbReference type="OrthoDB" id="1115105at2"/>
<dbReference type="Pfam" id="PF12680">
    <property type="entry name" value="SnoaL_2"/>
    <property type="match status" value="1"/>
</dbReference>
<keyword evidence="3" id="KW-1185">Reference proteome</keyword>
<evidence type="ECO:0000313" key="2">
    <source>
        <dbReference type="EMBL" id="RMC97955.1"/>
    </source>
</evidence>
<evidence type="ECO:0000313" key="3">
    <source>
        <dbReference type="Proteomes" id="UP000274139"/>
    </source>
</evidence>
<sequence length="168" mass="19176">MDKTAQTAALSPEAAAAAPAGTALRARLSALVGWYSQLTPHSLEQLPQYYAATVSFKDPFNTVHSREGVRLIFDHMFRKLEQPRFVVLEQLLDGQQAFLSWDFHFRLHGKDYCLHGGSHLRFNEDGLLILHRDYWDSAEELLHKLPLIGAPLRLLRRLLSVRDEDRTA</sequence>
<protein>
    <submittedName>
        <fullName evidence="2">Nuclear transport factor 2 family protein</fullName>
    </submittedName>
</protein>
<dbReference type="InterPro" id="IPR032710">
    <property type="entry name" value="NTF2-like_dom_sf"/>
</dbReference>
<dbReference type="Gene3D" id="3.10.450.50">
    <property type="match status" value="1"/>
</dbReference>
<proteinExistence type="predicted"/>